<proteinExistence type="predicted"/>
<reference evidence="8 9" key="1">
    <citation type="journal article" date="2010" name="J. Bacteriol.">
        <title>Biochemical characterization of a novel indole prenyltransferase from Streptomyces sp. SN-593.</title>
        <authorList>
            <person name="Takahashi S."/>
            <person name="Takagi H."/>
            <person name="Toyoda A."/>
            <person name="Uramoto M."/>
            <person name="Nogawa T."/>
            <person name="Ueki M."/>
            <person name="Sakaki Y."/>
            <person name="Osada H."/>
        </authorList>
    </citation>
    <scope>NUCLEOTIDE SEQUENCE [LARGE SCALE GENOMIC DNA]</scope>
    <source>
        <strain evidence="8 9">SN-593</strain>
    </source>
</reference>
<dbReference type="RefSeq" id="WP_202233981.1">
    <property type="nucleotide sequence ID" value="NZ_AP018365.1"/>
</dbReference>
<evidence type="ECO:0000256" key="6">
    <source>
        <dbReference type="SAM" id="Phobius"/>
    </source>
</evidence>
<evidence type="ECO:0000313" key="9">
    <source>
        <dbReference type="Proteomes" id="UP000595703"/>
    </source>
</evidence>
<dbReference type="EMBL" id="AP018365">
    <property type="protein sequence ID" value="BBA97728.1"/>
    <property type="molecule type" value="Genomic_DNA"/>
</dbReference>
<keyword evidence="4 6" id="KW-1133">Transmembrane helix</keyword>
<sequence length="746" mass="77778">MSSYLYRLARFSYRRRVLVLVLWLVAAIAAVTIAQISGGKTDDDFTIPGTEAQRASDVLSTKLPAFSGGQSTIVFAAKDGARVTAAQGEIRTAMAKLSSVPQVSKSVDPFTGHLVSKDGRIALGQVQWSAKPADVKDAGLDAVNDAMKPVRAAGVQVEYNGSVYPGWRFEISETPELVGLVIAFAILMITFGTFAAAGMPIISAIIGVVTTLMGVTAVASVVTIASASTTVALMLGLSCGIDYGLFILSRHRANLLRGVPPEESVPLAMGTAGSSVVFAALTVIIALCGLTVVGIPFLTIMGLSAAAAVAVALLIALTLLPALLGFAGHRVARFSRLPKFGAHAERVARRTAADPDSTAGAAWSRFVVRHRVLVTVAGVVLLGVLAIPAASIRLGLPSGASQPTDNTQRKAYDLTTEGFGAGFNGALLVVAQDVSSPSDTARIAAALGRQAGVAQVTPLAGQNGVSLIRVVPKSGPNDSATQDLVHTLRDDRATLASGTGAHILVGGTTASNIDVSAKLSGALPVFLIAVVGLAFVLLTFAFRTVLVPLKSIVGFLLSMAAALGAQVAVFQWGWGKNLLGITPTETISFLPIIMLAIIFGLSSDYEVFVVSRIKEEFTRHGDARAAVQRGTSLSARVVTAAALIMFSIFVAFTFTDNPTIRAIGFSFAVGVFLDAFVVRLTLVPAVMAIAGGRIWYHPKWFGRWVPDPDIEGQRLEERLADGHFGAEAAQAARTARTPVGAEAAGR</sequence>
<feature type="transmembrane region" description="Helical" evidence="6">
    <location>
        <begin position="231"/>
        <end position="248"/>
    </location>
</feature>
<organism evidence="8 9">
    <name type="scientific">Actinacidiphila reveromycinica</name>
    <dbReference type="NCBI Taxonomy" id="659352"/>
    <lineage>
        <taxon>Bacteria</taxon>
        <taxon>Bacillati</taxon>
        <taxon>Actinomycetota</taxon>
        <taxon>Actinomycetes</taxon>
        <taxon>Kitasatosporales</taxon>
        <taxon>Streptomycetaceae</taxon>
        <taxon>Actinacidiphila</taxon>
    </lineage>
</organism>
<keyword evidence="5 6" id="KW-0472">Membrane</keyword>
<dbReference type="InterPro" id="IPR000731">
    <property type="entry name" value="SSD"/>
</dbReference>
<keyword evidence="2" id="KW-1003">Cell membrane</keyword>
<feature type="domain" description="SSD" evidence="7">
    <location>
        <begin position="177"/>
        <end position="326"/>
    </location>
</feature>
<keyword evidence="9" id="KW-1185">Reference proteome</keyword>
<evidence type="ECO:0000256" key="2">
    <source>
        <dbReference type="ARBA" id="ARBA00022475"/>
    </source>
</evidence>
<evidence type="ECO:0000313" key="8">
    <source>
        <dbReference type="EMBL" id="BBA97728.1"/>
    </source>
</evidence>
<feature type="transmembrane region" description="Helical" evidence="6">
    <location>
        <begin position="586"/>
        <end position="613"/>
    </location>
</feature>
<dbReference type="Proteomes" id="UP000595703">
    <property type="component" value="Chromosome"/>
</dbReference>
<reference evidence="8 9" key="3">
    <citation type="journal article" date="2011" name="Nat. Chem. Biol.">
        <title>Reveromycin A biosynthesis uses RevG and RevJ for stereospecific spiroacetal formation.</title>
        <authorList>
            <person name="Takahashi S."/>
            <person name="Toyoda A."/>
            <person name="Sekiyama Y."/>
            <person name="Takagi H."/>
            <person name="Nogawa T."/>
            <person name="Uramoto M."/>
            <person name="Suzuki R."/>
            <person name="Koshino H."/>
            <person name="Kumano T."/>
            <person name="Panthee S."/>
            <person name="Dairi T."/>
            <person name="Ishikawa J."/>
            <person name="Ikeda H."/>
            <person name="Sakaki Y."/>
            <person name="Osada H."/>
        </authorList>
    </citation>
    <scope>NUCLEOTIDE SEQUENCE [LARGE SCALE GENOMIC DNA]</scope>
    <source>
        <strain evidence="8 9">SN-593</strain>
    </source>
</reference>
<evidence type="ECO:0000256" key="5">
    <source>
        <dbReference type="ARBA" id="ARBA00023136"/>
    </source>
</evidence>
<evidence type="ECO:0000259" key="7">
    <source>
        <dbReference type="PROSITE" id="PS50156"/>
    </source>
</evidence>
<dbReference type="GO" id="GO:0005886">
    <property type="term" value="C:plasma membrane"/>
    <property type="evidence" value="ECO:0007669"/>
    <property type="project" value="UniProtKB-SubCell"/>
</dbReference>
<gene>
    <name evidence="8" type="ORF">RVR_3611</name>
</gene>
<evidence type="ECO:0000256" key="3">
    <source>
        <dbReference type="ARBA" id="ARBA00022692"/>
    </source>
</evidence>
<feature type="transmembrane region" description="Helical" evidence="6">
    <location>
        <begin position="660"/>
        <end position="690"/>
    </location>
</feature>
<dbReference type="AlphaFoldDB" id="A0A7U3USB0"/>
<keyword evidence="3 6" id="KW-0812">Transmembrane</keyword>
<feature type="transmembrane region" description="Helical" evidence="6">
    <location>
        <begin position="305"/>
        <end position="327"/>
    </location>
</feature>
<protein>
    <submittedName>
        <fullName evidence="8">Putative transmembrane transport protein</fullName>
    </submittedName>
</protein>
<dbReference type="SUPFAM" id="SSF82866">
    <property type="entry name" value="Multidrug efflux transporter AcrB transmembrane domain"/>
    <property type="match status" value="2"/>
</dbReference>
<name>A0A7U3USB0_9ACTN</name>
<feature type="transmembrane region" description="Helical" evidence="6">
    <location>
        <begin position="276"/>
        <end position="299"/>
    </location>
</feature>
<comment type="subcellular location">
    <subcellularLocation>
        <location evidence="1">Cell membrane</location>
        <topology evidence="1">Multi-pass membrane protein</topology>
    </subcellularLocation>
</comment>
<feature type="transmembrane region" description="Helical" evidence="6">
    <location>
        <begin position="521"/>
        <end position="540"/>
    </location>
</feature>
<feature type="transmembrane region" description="Helical" evidence="6">
    <location>
        <begin position="552"/>
        <end position="574"/>
    </location>
</feature>
<dbReference type="KEGG" id="arev:RVR_3611"/>
<dbReference type="Gene3D" id="1.20.1640.10">
    <property type="entry name" value="Multidrug efflux transporter AcrB transmembrane domain"/>
    <property type="match status" value="2"/>
</dbReference>
<evidence type="ECO:0000256" key="1">
    <source>
        <dbReference type="ARBA" id="ARBA00004651"/>
    </source>
</evidence>
<feature type="transmembrane region" description="Helical" evidence="6">
    <location>
        <begin position="372"/>
        <end position="396"/>
    </location>
</feature>
<feature type="transmembrane region" description="Helical" evidence="6">
    <location>
        <begin position="204"/>
        <end position="225"/>
    </location>
</feature>
<dbReference type="PANTHER" id="PTHR33406">
    <property type="entry name" value="MEMBRANE PROTEIN MJ1562-RELATED"/>
    <property type="match status" value="1"/>
</dbReference>
<dbReference type="Pfam" id="PF03176">
    <property type="entry name" value="MMPL"/>
    <property type="match status" value="2"/>
</dbReference>
<dbReference type="PANTHER" id="PTHR33406:SF13">
    <property type="entry name" value="MEMBRANE PROTEIN YDFJ"/>
    <property type="match status" value="1"/>
</dbReference>
<accession>A0A7U3USB0</accession>
<feature type="transmembrane region" description="Helical" evidence="6">
    <location>
        <begin position="633"/>
        <end position="654"/>
    </location>
</feature>
<feature type="transmembrane region" description="Helical" evidence="6">
    <location>
        <begin position="177"/>
        <end position="197"/>
    </location>
</feature>
<reference evidence="8 9" key="2">
    <citation type="journal article" date="2011" name="J. Antibiot.">
        <title>Furaquinocins I and J: novel polyketide isoprenoid hybrid compounds from Streptomyces reveromyceticus SN-593.</title>
        <authorList>
            <person name="Panthee S."/>
            <person name="Takahashi S."/>
            <person name="Takagi H."/>
            <person name="Nogawa T."/>
            <person name="Oowada E."/>
            <person name="Uramoto M."/>
            <person name="Osada H."/>
        </authorList>
    </citation>
    <scope>NUCLEOTIDE SEQUENCE [LARGE SCALE GENOMIC DNA]</scope>
    <source>
        <strain evidence="8 9">SN-593</strain>
    </source>
</reference>
<dbReference type="InterPro" id="IPR004869">
    <property type="entry name" value="MMPL_dom"/>
</dbReference>
<dbReference type="PROSITE" id="PS50156">
    <property type="entry name" value="SSD"/>
    <property type="match status" value="1"/>
</dbReference>
<reference evidence="8 9" key="4">
    <citation type="journal article" date="2020" name="Sci. Rep.">
        <title>beta-carboline chemical signals induce reveromycin production through a LuxR family regulator in Streptomyces sp. SN-593.</title>
        <authorList>
            <person name="Panthee S."/>
            <person name="Kito N."/>
            <person name="Hayashi T."/>
            <person name="Shimizu T."/>
            <person name="Ishikawa J."/>
            <person name="Hamamoto H."/>
            <person name="Osada H."/>
            <person name="Takahashi S."/>
        </authorList>
    </citation>
    <scope>NUCLEOTIDE SEQUENCE [LARGE SCALE GENOMIC DNA]</scope>
    <source>
        <strain evidence="8 9">SN-593</strain>
    </source>
</reference>
<dbReference type="InterPro" id="IPR050545">
    <property type="entry name" value="Mycobact_MmpL"/>
</dbReference>
<evidence type="ECO:0000256" key="4">
    <source>
        <dbReference type="ARBA" id="ARBA00022989"/>
    </source>
</evidence>